<evidence type="ECO:0000256" key="3">
    <source>
        <dbReference type="ARBA" id="ARBA00023163"/>
    </source>
</evidence>
<feature type="compositionally biased region" description="Low complexity" evidence="5">
    <location>
        <begin position="59"/>
        <end position="112"/>
    </location>
</feature>
<comment type="caution">
    <text evidence="8">The sequence shown here is derived from an EMBL/GenBank/DDBJ whole genome shotgun (WGS) entry which is preliminary data.</text>
</comment>
<feature type="domain" description="HTH myb-type" evidence="7">
    <location>
        <begin position="229"/>
        <end position="278"/>
    </location>
</feature>
<feature type="region of interest" description="Disordered" evidence="5">
    <location>
        <begin position="270"/>
        <end position="337"/>
    </location>
</feature>
<dbReference type="GeneID" id="95984196"/>
<evidence type="ECO:0000256" key="5">
    <source>
        <dbReference type="SAM" id="MobiDB-lite"/>
    </source>
</evidence>
<accession>A0ABR3QCB7</accession>
<evidence type="ECO:0000256" key="1">
    <source>
        <dbReference type="ARBA" id="ARBA00023015"/>
    </source>
</evidence>
<feature type="domain" description="HTH myb-type" evidence="7">
    <location>
        <begin position="172"/>
        <end position="226"/>
    </location>
</feature>
<keyword evidence="2" id="KW-0238">DNA-binding</keyword>
<feature type="domain" description="Myb-like" evidence="6">
    <location>
        <begin position="229"/>
        <end position="274"/>
    </location>
</feature>
<evidence type="ECO:0000256" key="4">
    <source>
        <dbReference type="ARBA" id="ARBA00023242"/>
    </source>
</evidence>
<keyword evidence="9" id="KW-1185">Reference proteome</keyword>
<dbReference type="PANTHER" id="PTHR46621">
    <property type="entry name" value="SNRNA-ACTIVATING PROTEIN COMPLEX SUBUNIT 4"/>
    <property type="match status" value="1"/>
</dbReference>
<keyword evidence="3" id="KW-0804">Transcription</keyword>
<dbReference type="InterPro" id="IPR009057">
    <property type="entry name" value="Homeodomain-like_sf"/>
</dbReference>
<feature type="domain" description="HTH myb-type" evidence="7">
    <location>
        <begin position="118"/>
        <end position="167"/>
    </location>
</feature>
<dbReference type="PROSITE" id="PS51294">
    <property type="entry name" value="HTH_MYB"/>
    <property type="match status" value="3"/>
</dbReference>
<feature type="domain" description="Myb-like" evidence="6">
    <location>
        <begin position="172"/>
        <end position="222"/>
    </location>
</feature>
<keyword evidence="4" id="KW-0539">Nucleus</keyword>
<dbReference type="SUPFAM" id="SSF46689">
    <property type="entry name" value="Homeodomain-like"/>
    <property type="match status" value="2"/>
</dbReference>
<feature type="region of interest" description="Disordered" evidence="5">
    <location>
        <begin position="351"/>
        <end position="425"/>
    </location>
</feature>
<feature type="compositionally biased region" description="Polar residues" evidence="5">
    <location>
        <begin position="415"/>
        <end position="425"/>
    </location>
</feature>
<dbReference type="InterPro" id="IPR017930">
    <property type="entry name" value="Myb_dom"/>
</dbReference>
<dbReference type="CDD" id="cd00167">
    <property type="entry name" value="SANT"/>
    <property type="match status" value="3"/>
</dbReference>
<feature type="region of interest" description="Disordered" evidence="5">
    <location>
        <begin position="1"/>
        <end position="127"/>
    </location>
</feature>
<evidence type="ECO:0000259" key="7">
    <source>
        <dbReference type="PROSITE" id="PS51294"/>
    </source>
</evidence>
<reference evidence="8 9" key="1">
    <citation type="submission" date="2023-08" db="EMBL/GenBank/DDBJ databases">
        <title>Annotated Genome Sequence of Vanrija albida AlHP1.</title>
        <authorList>
            <person name="Herzog R."/>
        </authorList>
    </citation>
    <scope>NUCLEOTIDE SEQUENCE [LARGE SCALE GENOMIC DNA]</scope>
    <source>
        <strain evidence="8 9">AlHP1</strain>
    </source>
</reference>
<dbReference type="SMART" id="SM00717">
    <property type="entry name" value="SANT"/>
    <property type="match status" value="3"/>
</dbReference>
<proteinExistence type="predicted"/>
<dbReference type="EMBL" id="JBBXJM010000002">
    <property type="protein sequence ID" value="KAL1412147.1"/>
    <property type="molecule type" value="Genomic_DNA"/>
</dbReference>
<evidence type="ECO:0000256" key="2">
    <source>
        <dbReference type="ARBA" id="ARBA00023125"/>
    </source>
</evidence>
<evidence type="ECO:0000313" key="9">
    <source>
        <dbReference type="Proteomes" id="UP001565368"/>
    </source>
</evidence>
<dbReference type="PANTHER" id="PTHR46621:SF1">
    <property type="entry name" value="SNRNA-ACTIVATING PROTEIN COMPLEX SUBUNIT 4"/>
    <property type="match status" value="1"/>
</dbReference>
<feature type="region of interest" description="Disordered" evidence="5">
    <location>
        <begin position="481"/>
        <end position="512"/>
    </location>
</feature>
<feature type="compositionally biased region" description="Basic and acidic residues" evidence="5">
    <location>
        <begin position="276"/>
        <end position="294"/>
    </location>
</feature>
<sequence length="564" mass="59388">MADSRVSLPRRPYPGPLQPPTGQPPPPPVTSAAAAAVAGPNPLSFIFDHPPPPAHHRSASSLSSASPAGPSSASGSHASSGASVLSASTAATTISTASYAESMSSSSAVAPGVGVGARRRRRWTQEEDDALITAVGKYGCARGPGSQWSKISEGLPGRTNKDCRKRWFHSLDPAVRKGKWSAEEDDSLRRLYAEMGPQWKEIALRIPGRKDDQVSKRWRDVLAPELTAKKPWSGEEDQLLLELLEQLGPRWTAIADKLPGRSPIACRNRSRKYRSVKTDGDSARLDGEDIKLEDPDTYQPHGHLASAYSTSNHDPIVGPASASTHAGSVRSTTEGPGSVHEFEFEFDFSAGGIQATPQPGPTQHPPPPPPPYGTSEHEEWRLPNLGLESSMPGLAFDFGDAARTGHTPLHPPGSTPSNTDDAMGETSSLLRSFAHAQHQHNVPPLPSLHTPAAESRLLEGWLANVGGGERAAAAAAANSLLVSPDTPGTRGQGMYDSPRPIPPPPASDTGSVAGAAPVSNLWSLLLALDRGDHSVNVSSAFLRQLLHDGGTAANGPSPSTLHKG</sequence>
<feature type="compositionally biased region" description="Polar residues" evidence="5">
    <location>
        <begin position="321"/>
        <end position="335"/>
    </location>
</feature>
<dbReference type="RefSeq" id="XP_069212091.1">
    <property type="nucleotide sequence ID" value="XM_069351705.1"/>
</dbReference>
<dbReference type="Pfam" id="PF00249">
    <property type="entry name" value="Myb_DNA-binding"/>
    <property type="match status" value="1"/>
</dbReference>
<keyword evidence="1" id="KW-0805">Transcription regulation</keyword>
<gene>
    <name evidence="8" type="primary">BAS1</name>
    <name evidence="8" type="ORF">Q8F55_003153</name>
</gene>
<dbReference type="Pfam" id="PF13921">
    <property type="entry name" value="Myb_DNA-bind_6"/>
    <property type="match status" value="1"/>
</dbReference>
<feature type="compositionally biased region" description="Pro residues" evidence="5">
    <location>
        <begin position="358"/>
        <end position="372"/>
    </location>
</feature>
<dbReference type="InterPro" id="IPR001005">
    <property type="entry name" value="SANT/Myb"/>
</dbReference>
<name>A0ABR3QCB7_9TREE</name>
<organism evidence="8 9">
    <name type="scientific">Vanrija albida</name>
    <dbReference type="NCBI Taxonomy" id="181172"/>
    <lineage>
        <taxon>Eukaryota</taxon>
        <taxon>Fungi</taxon>
        <taxon>Dikarya</taxon>
        <taxon>Basidiomycota</taxon>
        <taxon>Agaricomycotina</taxon>
        <taxon>Tremellomycetes</taxon>
        <taxon>Trichosporonales</taxon>
        <taxon>Trichosporonaceae</taxon>
        <taxon>Vanrija</taxon>
    </lineage>
</organism>
<dbReference type="Proteomes" id="UP001565368">
    <property type="component" value="Unassembled WGS sequence"/>
</dbReference>
<feature type="domain" description="Myb-like" evidence="6">
    <location>
        <begin position="119"/>
        <end position="171"/>
    </location>
</feature>
<dbReference type="InterPro" id="IPR051575">
    <property type="entry name" value="Myb-like_DNA-bd"/>
</dbReference>
<dbReference type="PROSITE" id="PS50090">
    <property type="entry name" value="MYB_LIKE"/>
    <property type="match status" value="3"/>
</dbReference>
<protein>
    <submittedName>
        <fullName evidence="8">Myb-like DNA-binding protein bas1</fullName>
    </submittedName>
</protein>
<evidence type="ECO:0000313" key="8">
    <source>
        <dbReference type="EMBL" id="KAL1412147.1"/>
    </source>
</evidence>
<feature type="compositionally biased region" description="Pro residues" evidence="5">
    <location>
        <begin position="11"/>
        <end position="29"/>
    </location>
</feature>
<dbReference type="Gene3D" id="1.10.10.60">
    <property type="entry name" value="Homeodomain-like"/>
    <property type="match status" value="3"/>
</dbReference>
<evidence type="ECO:0000259" key="6">
    <source>
        <dbReference type="PROSITE" id="PS50090"/>
    </source>
</evidence>
<feature type="compositionally biased region" description="Low complexity" evidence="5">
    <location>
        <begin position="30"/>
        <end position="44"/>
    </location>
</feature>